<dbReference type="EMBL" id="CCYD01002542">
    <property type="protein sequence ID" value="CEG47409.1"/>
    <property type="molecule type" value="Genomic_DNA"/>
</dbReference>
<evidence type="ECO:0000313" key="1">
    <source>
        <dbReference type="EMBL" id="CEG47409.1"/>
    </source>
</evidence>
<dbReference type="Proteomes" id="UP000054928">
    <property type="component" value="Unassembled WGS sequence"/>
</dbReference>
<evidence type="ECO:0000313" key="2">
    <source>
        <dbReference type="Proteomes" id="UP000054928"/>
    </source>
</evidence>
<proteinExistence type="predicted"/>
<accession>A0A0P1B142</accession>
<reference evidence="2" key="1">
    <citation type="submission" date="2014-09" db="EMBL/GenBank/DDBJ databases">
        <authorList>
            <person name="Sharma Rahul"/>
            <person name="Thines Marco"/>
        </authorList>
    </citation>
    <scope>NUCLEOTIDE SEQUENCE [LARGE SCALE GENOMIC DNA]</scope>
</reference>
<dbReference type="RefSeq" id="XP_024583778.1">
    <property type="nucleotide sequence ID" value="XM_024718373.1"/>
</dbReference>
<organism evidence="1 2">
    <name type="scientific">Plasmopara halstedii</name>
    <name type="common">Downy mildew of sunflower</name>
    <dbReference type="NCBI Taxonomy" id="4781"/>
    <lineage>
        <taxon>Eukaryota</taxon>
        <taxon>Sar</taxon>
        <taxon>Stramenopiles</taxon>
        <taxon>Oomycota</taxon>
        <taxon>Peronosporomycetes</taxon>
        <taxon>Peronosporales</taxon>
        <taxon>Peronosporaceae</taxon>
        <taxon>Plasmopara</taxon>
    </lineage>
</organism>
<dbReference type="GeneID" id="36399339"/>
<dbReference type="PROSITE" id="PS51257">
    <property type="entry name" value="PROKAR_LIPOPROTEIN"/>
    <property type="match status" value="1"/>
</dbReference>
<protein>
    <submittedName>
        <fullName evidence="1">Uncharacterized protein</fullName>
    </submittedName>
</protein>
<sequence>MVSRKFNIKFFKDELNMSTKITLTVAVVSMLLTACSAFNGGSELLSDKKNSDSFINSKVIDGETKVSSLSSIIGKKDESRSALKKTFPDGKLSVASYTGFLNGITGTYAHRVLSVVYGPDNVVINHGIFIKDLHNSNKYNLDYISARNLAFTELEKGSDKTKVINLLGNPDGVTFTDDGHLLLIYSKTDISRDASSYIPVVNMISGTESGVSERLYIEMSKNGKVENVISATVQIVQGRGIGNADSYIEKYENIQTKF</sequence>
<name>A0A0P1B142_PLAHL</name>
<keyword evidence="2" id="KW-1185">Reference proteome</keyword>
<dbReference type="AlphaFoldDB" id="A0A0P1B142"/>